<accession>A0A0D2V393</accession>
<dbReference type="Gramene" id="KJB76094">
    <property type="protein sequence ID" value="KJB76094"/>
    <property type="gene ID" value="B456_012G071100"/>
</dbReference>
<gene>
    <name evidence="2" type="ORF">B456_012G071100</name>
</gene>
<reference evidence="2 3" key="1">
    <citation type="journal article" date="2012" name="Nature">
        <title>Repeated polyploidization of Gossypium genomes and the evolution of spinnable cotton fibres.</title>
        <authorList>
            <person name="Paterson A.H."/>
            <person name="Wendel J.F."/>
            <person name="Gundlach H."/>
            <person name="Guo H."/>
            <person name="Jenkins J."/>
            <person name="Jin D."/>
            <person name="Llewellyn D."/>
            <person name="Showmaker K.C."/>
            <person name="Shu S."/>
            <person name="Udall J."/>
            <person name="Yoo M.J."/>
            <person name="Byers R."/>
            <person name="Chen W."/>
            <person name="Doron-Faigenboim A."/>
            <person name="Duke M.V."/>
            <person name="Gong L."/>
            <person name="Grimwood J."/>
            <person name="Grover C."/>
            <person name="Grupp K."/>
            <person name="Hu G."/>
            <person name="Lee T.H."/>
            <person name="Li J."/>
            <person name="Lin L."/>
            <person name="Liu T."/>
            <person name="Marler B.S."/>
            <person name="Page J.T."/>
            <person name="Roberts A.W."/>
            <person name="Romanel E."/>
            <person name="Sanders W.S."/>
            <person name="Szadkowski E."/>
            <person name="Tan X."/>
            <person name="Tang H."/>
            <person name="Xu C."/>
            <person name="Wang J."/>
            <person name="Wang Z."/>
            <person name="Zhang D."/>
            <person name="Zhang L."/>
            <person name="Ashrafi H."/>
            <person name="Bedon F."/>
            <person name="Bowers J.E."/>
            <person name="Brubaker C.L."/>
            <person name="Chee P.W."/>
            <person name="Das S."/>
            <person name="Gingle A.R."/>
            <person name="Haigler C.H."/>
            <person name="Harker D."/>
            <person name="Hoffmann L.V."/>
            <person name="Hovav R."/>
            <person name="Jones D.C."/>
            <person name="Lemke C."/>
            <person name="Mansoor S."/>
            <person name="ur Rahman M."/>
            <person name="Rainville L.N."/>
            <person name="Rambani A."/>
            <person name="Reddy U.K."/>
            <person name="Rong J.K."/>
            <person name="Saranga Y."/>
            <person name="Scheffler B.E."/>
            <person name="Scheffler J.A."/>
            <person name="Stelly D.M."/>
            <person name="Triplett B.A."/>
            <person name="Van Deynze A."/>
            <person name="Vaslin M.F."/>
            <person name="Waghmare V.N."/>
            <person name="Walford S.A."/>
            <person name="Wright R.J."/>
            <person name="Zaki E.A."/>
            <person name="Zhang T."/>
            <person name="Dennis E.S."/>
            <person name="Mayer K.F."/>
            <person name="Peterson D.G."/>
            <person name="Rokhsar D.S."/>
            <person name="Wang X."/>
            <person name="Schmutz J."/>
        </authorList>
    </citation>
    <scope>NUCLEOTIDE SEQUENCE [LARGE SCALE GENOMIC DNA]</scope>
</reference>
<dbReference type="InterPro" id="IPR025836">
    <property type="entry name" value="Zn_knuckle_CX2CX4HX4C"/>
</dbReference>
<dbReference type="AlphaFoldDB" id="A0A0D2V393"/>
<dbReference type="PANTHER" id="PTHR31286">
    <property type="entry name" value="GLYCINE-RICH CELL WALL STRUCTURAL PROTEIN 1.8-LIKE"/>
    <property type="match status" value="1"/>
</dbReference>
<dbReference type="Proteomes" id="UP000032304">
    <property type="component" value="Chromosome 12"/>
</dbReference>
<name>A0A0D2V393_GOSRA</name>
<evidence type="ECO:0000259" key="1">
    <source>
        <dbReference type="Pfam" id="PF14392"/>
    </source>
</evidence>
<dbReference type="EMBL" id="CM001751">
    <property type="protein sequence ID" value="KJB76094.1"/>
    <property type="molecule type" value="Genomic_DNA"/>
</dbReference>
<dbReference type="OMA" id="CWVEYIK"/>
<protein>
    <recommendedName>
        <fullName evidence="1">Zinc knuckle CX2CX4HX4C domain-containing protein</fullName>
    </recommendedName>
</protein>
<sequence>MIGGLFLVKFGSRDDWDRILNLACWSFDQSLFSMIPFVNGQGTSCYNFIYVPFWVRIFNIPLKKMDRQVAFDVGKAIGEVLAINWRDKDGCWVEYIKIRVKLNISKSLRWVVYLVGADGEEILCTIKYECLPTFYFLCGCIGHHTYKYKQYEKVG</sequence>
<evidence type="ECO:0000313" key="3">
    <source>
        <dbReference type="Proteomes" id="UP000032304"/>
    </source>
</evidence>
<dbReference type="InterPro" id="IPR040256">
    <property type="entry name" value="At4g02000-like"/>
</dbReference>
<evidence type="ECO:0000313" key="2">
    <source>
        <dbReference type="EMBL" id="KJB76094.1"/>
    </source>
</evidence>
<keyword evidence="3" id="KW-1185">Reference proteome</keyword>
<organism evidence="2 3">
    <name type="scientific">Gossypium raimondii</name>
    <name type="common">Peruvian cotton</name>
    <name type="synonym">Gossypium klotzschianum subsp. raimondii</name>
    <dbReference type="NCBI Taxonomy" id="29730"/>
    <lineage>
        <taxon>Eukaryota</taxon>
        <taxon>Viridiplantae</taxon>
        <taxon>Streptophyta</taxon>
        <taxon>Embryophyta</taxon>
        <taxon>Tracheophyta</taxon>
        <taxon>Spermatophyta</taxon>
        <taxon>Magnoliopsida</taxon>
        <taxon>eudicotyledons</taxon>
        <taxon>Gunneridae</taxon>
        <taxon>Pentapetalae</taxon>
        <taxon>rosids</taxon>
        <taxon>malvids</taxon>
        <taxon>Malvales</taxon>
        <taxon>Malvaceae</taxon>
        <taxon>Malvoideae</taxon>
        <taxon>Gossypium</taxon>
    </lineage>
</organism>
<dbReference type="PANTHER" id="PTHR31286:SF178">
    <property type="entry name" value="DUF4283 DOMAIN-CONTAINING PROTEIN"/>
    <property type="match status" value="1"/>
</dbReference>
<dbReference type="Pfam" id="PF14392">
    <property type="entry name" value="zf-CCHC_4"/>
    <property type="match status" value="1"/>
</dbReference>
<proteinExistence type="predicted"/>
<feature type="domain" description="Zinc knuckle CX2CX4HX4C" evidence="1">
    <location>
        <begin position="118"/>
        <end position="145"/>
    </location>
</feature>